<dbReference type="PROSITE" id="PS51679">
    <property type="entry name" value="SAM_MT_C5"/>
    <property type="match status" value="1"/>
</dbReference>
<dbReference type="PANTHER" id="PTHR12663:SF0">
    <property type="entry name" value="PRECOCIOUS DISSOCIATION OF SISTERS 5, ISOFORM A"/>
    <property type="match status" value="1"/>
</dbReference>
<accession>A0AAW1P0L6</accession>
<evidence type="ECO:0000259" key="7">
    <source>
        <dbReference type="PROSITE" id="PS50812"/>
    </source>
</evidence>
<dbReference type="CDD" id="cd20404">
    <property type="entry name" value="Tudor_Agenet_AtEML-like"/>
    <property type="match status" value="1"/>
</dbReference>
<feature type="region of interest" description="Disordered" evidence="6">
    <location>
        <begin position="304"/>
        <end position="338"/>
    </location>
</feature>
<dbReference type="CDD" id="cd05162">
    <property type="entry name" value="PWWP"/>
    <property type="match status" value="2"/>
</dbReference>
<protein>
    <recommendedName>
        <fullName evidence="7">PWWP domain-containing protein</fullName>
    </recommendedName>
</protein>
<evidence type="ECO:0000256" key="1">
    <source>
        <dbReference type="ARBA" id="ARBA00004123"/>
    </source>
</evidence>
<feature type="domain" description="PWWP" evidence="7">
    <location>
        <begin position="452"/>
        <end position="477"/>
    </location>
</feature>
<sequence>MKVASLFTGVAGLDLGLHQAGHELVLMCESDPGAQQVLCKAFPGVQLCPDVRALSELPPDADIVAAGFPCIDVSRAGLREGLEGQSSGLVRHVFRLLRRSLQQGRPVPWVLLENVDALLNSIRGEPPVIEWIVDQFEQMGYCSWAHRIVNTAGFGLPNRRRRVFLVASFHGDARDVLLSQGTGVCRGACLQLFNGRACYQCHDPVENCSYAVDLGNAQSSPPTDVVPTFKTTNERICLLLANDTMGMLRIEDAERLQGLPEGHTEACFPIRGPEIGGPKGALTDQDAEKREARRFKLIGNANSAAGGQIEAEESGGRDRDCNGSAATPAQGGSAEGVPQMVRDRAMRRADSDPASSAWPRAAWFVRGIGRHGVEDMSEAPILMPLIPLAEFVSKVGAQPKAESLHIWLQRMREQGWDVSHLVRRALQCGAAIRPETRGAARPGLVGRNADTVGQLVWARYPGGLWWPGEVLDPFHLPLGRSLPLGAVAALSVADRLISLPPVQQAQAASNPSAAATSAPGQDTPGPAEPSTPLQGARLTSPAVPPVDDVAQARPETAAEPGRSGTWRNTRQQDSASSVQRKVLVVCFGSNKCLWIRGREVLPFEKHRHEKVSDVKGLIEQKKLPNAAAFDRAVKEAAGLHELKTRCSRDGDPEDAGDDFASIVAGLAAARAAEANLQMNCGACETCLSTQGAQRRCLVIRAAAAAAAGHSGAQLAVLREGAIGARIRVWWPLDEDWYAGTVTGFDPLRHRHTVHYLDGDVEIIPLWAPNQMVRVVSDPKDWQAQAVKQDQEAQKDAAEKKEAQRASKRKAQAEQQAAAAAAAQHCPVPDNAFELQRLNNIARNRQKLKSIMDSEARTRADDAQKARSPQRKATESAQALKAPGMHYSDSCSLHGGVPGVCREGFCAGHARLRRRLRPEVLP</sequence>
<proteinExistence type="inferred from homology"/>
<feature type="region of interest" description="Disordered" evidence="6">
    <location>
        <begin position="850"/>
        <end position="880"/>
    </location>
</feature>
<evidence type="ECO:0000256" key="4">
    <source>
        <dbReference type="ARBA" id="ARBA00023242"/>
    </source>
</evidence>
<feature type="compositionally biased region" description="Low complexity" evidence="6">
    <location>
        <begin position="812"/>
        <end position="823"/>
    </location>
</feature>
<dbReference type="PROSITE" id="PS50812">
    <property type="entry name" value="PWWP"/>
    <property type="match status" value="1"/>
</dbReference>
<name>A0AAW1P0L6_9CHLO</name>
<comment type="similarity">
    <text evidence="5">Belongs to the class I-like SAM-binding methyltransferase superfamily. C5-methyltransferase family.</text>
</comment>
<evidence type="ECO:0000313" key="8">
    <source>
        <dbReference type="EMBL" id="KAK9799826.1"/>
    </source>
</evidence>
<dbReference type="InterPro" id="IPR001525">
    <property type="entry name" value="C5_MeTfrase"/>
</dbReference>
<keyword evidence="4" id="KW-0539">Nucleus</keyword>
<dbReference type="GO" id="GO:0008168">
    <property type="term" value="F:methyltransferase activity"/>
    <property type="evidence" value="ECO:0007669"/>
    <property type="project" value="UniProtKB-KW"/>
</dbReference>
<dbReference type="GO" id="GO:0006281">
    <property type="term" value="P:DNA repair"/>
    <property type="evidence" value="ECO:0007669"/>
    <property type="project" value="TreeGrafter"/>
</dbReference>
<organism evidence="8 9">
    <name type="scientific">Symbiochloris irregularis</name>
    <dbReference type="NCBI Taxonomy" id="706552"/>
    <lineage>
        <taxon>Eukaryota</taxon>
        <taxon>Viridiplantae</taxon>
        <taxon>Chlorophyta</taxon>
        <taxon>core chlorophytes</taxon>
        <taxon>Trebouxiophyceae</taxon>
        <taxon>Trebouxiales</taxon>
        <taxon>Trebouxiaceae</taxon>
        <taxon>Symbiochloris</taxon>
    </lineage>
</organism>
<dbReference type="PRINTS" id="PR00105">
    <property type="entry name" value="C5METTRFRASE"/>
</dbReference>
<gene>
    <name evidence="8" type="ORF">WJX73_006324</name>
</gene>
<evidence type="ECO:0000256" key="3">
    <source>
        <dbReference type="ARBA" id="ARBA00022679"/>
    </source>
</evidence>
<dbReference type="SUPFAM" id="SSF63748">
    <property type="entry name" value="Tudor/PWWP/MBT"/>
    <property type="match status" value="1"/>
</dbReference>
<feature type="compositionally biased region" description="Low complexity" evidence="6">
    <location>
        <begin position="503"/>
        <end position="519"/>
    </location>
</feature>
<evidence type="ECO:0000256" key="5">
    <source>
        <dbReference type="PROSITE-ProRule" id="PRU01016"/>
    </source>
</evidence>
<feature type="region of interest" description="Disordered" evidence="6">
    <location>
        <begin position="268"/>
        <end position="287"/>
    </location>
</feature>
<dbReference type="Gene3D" id="2.30.30.140">
    <property type="match status" value="2"/>
</dbReference>
<keyword evidence="3 5" id="KW-0808">Transferase</keyword>
<evidence type="ECO:0000256" key="2">
    <source>
        <dbReference type="ARBA" id="ARBA00022603"/>
    </source>
</evidence>
<feature type="active site" evidence="5">
    <location>
        <position position="70"/>
    </location>
</feature>
<reference evidence="8 9" key="1">
    <citation type="journal article" date="2024" name="Nat. Commun.">
        <title>Phylogenomics reveals the evolutionary origins of lichenization in chlorophyte algae.</title>
        <authorList>
            <person name="Puginier C."/>
            <person name="Libourel C."/>
            <person name="Otte J."/>
            <person name="Skaloud P."/>
            <person name="Haon M."/>
            <person name="Grisel S."/>
            <person name="Petersen M."/>
            <person name="Berrin J.G."/>
            <person name="Delaux P.M."/>
            <person name="Dal Grande F."/>
            <person name="Keller J."/>
        </authorList>
    </citation>
    <scope>NUCLEOTIDE SEQUENCE [LARGE SCALE GENOMIC DNA]</scope>
    <source>
        <strain evidence="8 9">SAG 2036</strain>
    </source>
</reference>
<keyword evidence="2 5" id="KW-0489">Methyltransferase</keyword>
<dbReference type="InterPro" id="IPR039776">
    <property type="entry name" value="Pds5"/>
</dbReference>
<keyword evidence="9" id="KW-1185">Reference proteome</keyword>
<feature type="compositionally biased region" description="Polar residues" evidence="6">
    <location>
        <begin position="565"/>
        <end position="574"/>
    </location>
</feature>
<dbReference type="Pfam" id="PF00145">
    <property type="entry name" value="DNA_methylase"/>
    <property type="match status" value="1"/>
</dbReference>
<dbReference type="Proteomes" id="UP001465755">
    <property type="component" value="Unassembled WGS sequence"/>
</dbReference>
<dbReference type="SUPFAM" id="SSF53335">
    <property type="entry name" value="S-adenosyl-L-methionine-dependent methyltransferases"/>
    <property type="match status" value="1"/>
</dbReference>
<dbReference type="InterPro" id="IPR029063">
    <property type="entry name" value="SAM-dependent_MTases_sf"/>
</dbReference>
<evidence type="ECO:0000313" key="9">
    <source>
        <dbReference type="Proteomes" id="UP001465755"/>
    </source>
</evidence>
<dbReference type="GO" id="GO:0005634">
    <property type="term" value="C:nucleus"/>
    <property type="evidence" value="ECO:0007669"/>
    <property type="project" value="UniProtKB-SubCell"/>
</dbReference>
<dbReference type="EMBL" id="JALJOQ010000086">
    <property type="protein sequence ID" value="KAK9799826.1"/>
    <property type="molecule type" value="Genomic_DNA"/>
</dbReference>
<dbReference type="GO" id="GO:0007064">
    <property type="term" value="P:mitotic sister chromatid cohesion"/>
    <property type="evidence" value="ECO:0007669"/>
    <property type="project" value="InterPro"/>
</dbReference>
<dbReference type="GO" id="GO:0000785">
    <property type="term" value="C:chromatin"/>
    <property type="evidence" value="ECO:0007669"/>
    <property type="project" value="TreeGrafter"/>
</dbReference>
<dbReference type="InterPro" id="IPR000313">
    <property type="entry name" value="PWWP_dom"/>
</dbReference>
<evidence type="ECO:0000256" key="6">
    <source>
        <dbReference type="SAM" id="MobiDB-lite"/>
    </source>
</evidence>
<feature type="region of interest" description="Disordered" evidence="6">
    <location>
        <begin position="503"/>
        <end position="574"/>
    </location>
</feature>
<feature type="compositionally biased region" description="Basic and acidic residues" evidence="6">
    <location>
        <begin position="788"/>
        <end position="804"/>
    </location>
</feature>
<dbReference type="PANTHER" id="PTHR12663">
    <property type="entry name" value="ANDROGEN INDUCED INHIBITOR OF PROLIFERATION AS3 / PDS5-RELATED"/>
    <property type="match status" value="1"/>
</dbReference>
<dbReference type="GO" id="GO:0032259">
    <property type="term" value="P:methylation"/>
    <property type="evidence" value="ECO:0007669"/>
    <property type="project" value="UniProtKB-KW"/>
</dbReference>
<dbReference type="AlphaFoldDB" id="A0AAW1P0L6"/>
<feature type="compositionally biased region" description="Basic and acidic residues" evidence="6">
    <location>
        <begin position="850"/>
        <end position="864"/>
    </location>
</feature>
<feature type="region of interest" description="Disordered" evidence="6">
    <location>
        <begin position="786"/>
        <end position="823"/>
    </location>
</feature>
<dbReference type="Gene3D" id="3.40.50.150">
    <property type="entry name" value="Vaccinia Virus protein VP39"/>
    <property type="match status" value="1"/>
</dbReference>
<comment type="caution">
    <text evidence="8">The sequence shown here is derived from an EMBL/GenBank/DDBJ whole genome shotgun (WGS) entry which is preliminary data.</text>
</comment>
<keyword evidence="5" id="KW-0949">S-adenosyl-L-methionine</keyword>
<comment type="subcellular location">
    <subcellularLocation>
        <location evidence="1">Nucleus</location>
    </subcellularLocation>
</comment>